<keyword evidence="3" id="KW-1185">Reference proteome</keyword>
<organism evidence="2 3">
    <name type="scientific">Vigna mungo</name>
    <name type="common">Black gram</name>
    <name type="synonym">Phaseolus mungo</name>
    <dbReference type="NCBI Taxonomy" id="3915"/>
    <lineage>
        <taxon>Eukaryota</taxon>
        <taxon>Viridiplantae</taxon>
        <taxon>Streptophyta</taxon>
        <taxon>Embryophyta</taxon>
        <taxon>Tracheophyta</taxon>
        <taxon>Spermatophyta</taxon>
        <taxon>Magnoliopsida</taxon>
        <taxon>eudicotyledons</taxon>
        <taxon>Gunneridae</taxon>
        <taxon>Pentapetalae</taxon>
        <taxon>rosids</taxon>
        <taxon>fabids</taxon>
        <taxon>Fabales</taxon>
        <taxon>Fabaceae</taxon>
        <taxon>Papilionoideae</taxon>
        <taxon>50 kb inversion clade</taxon>
        <taxon>NPAAA clade</taxon>
        <taxon>indigoferoid/millettioid clade</taxon>
        <taxon>Phaseoleae</taxon>
        <taxon>Vigna</taxon>
    </lineage>
</organism>
<feature type="region of interest" description="Disordered" evidence="1">
    <location>
        <begin position="1"/>
        <end position="20"/>
    </location>
</feature>
<evidence type="ECO:0000313" key="2">
    <source>
        <dbReference type="EMBL" id="WVZ24727.1"/>
    </source>
</evidence>
<dbReference type="PANTHER" id="PTHR34948">
    <property type="entry name" value="OS08G0299200 PROTEIN"/>
    <property type="match status" value="1"/>
</dbReference>
<dbReference type="Gene3D" id="2.40.320.10">
    <property type="entry name" value="Hypothetical Protein Pfu-838710-001"/>
    <property type="match status" value="1"/>
</dbReference>
<gene>
    <name evidence="2" type="ORF">V8G54_003271</name>
</gene>
<dbReference type="AlphaFoldDB" id="A0AAQ3PD49"/>
<sequence length="275" mass="30767">MAFQPETELGLLPSSTPTAKVKENDENTVSLYSHRLLGKPPEIIGVVPSRPYFQGFQKTAGTNQDTNAHHRVNSLLSPFHVVTHRQKNLFFDGVASEVSERRIVLCLRFYGDDDRRVEEDEEDLDPRVGCEYVAEPGKLESRVLQKDFILYASLKHSHRSLSTNISIPTTAEANFNAPISHLTIPNQCIDEARTTVMTESAAAVEVMRFMVAVERRDDARDFVDRRRRRQNTILGFSLQLGFIDLGLSGLRVIVVGCAEDGGEKENPNRFGPGPS</sequence>
<evidence type="ECO:0000256" key="1">
    <source>
        <dbReference type="SAM" id="MobiDB-lite"/>
    </source>
</evidence>
<protein>
    <submittedName>
        <fullName evidence="2">Uncharacterized protein</fullName>
    </submittedName>
</protein>
<accession>A0AAQ3PD49</accession>
<proteinExistence type="predicted"/>
<dbReference type="Proteomes" id="UP001374535">
    <property type="component" value="Chromosome 1"/>
</dbReference>
<name>A0AAQ3PD49_VIGMU</name>
<dbReference type="EMBL" id="CP144700">
    <property type="protein sequence ID" value="WVZ24727.1"/>
    <property type="molecule type" value="Genomic_DNA"/>
</dbReference>
<dbReference type="PANTHER" id="PTHR34948:SF2">
    <property type="entry name" value="TRIPHOSPHATE TUNNEL METALLOENZYME 3"/>
    <property type="match status" value="1"/>
</dbReference>
<reference evidence="2 3" key="1">
    <citation type="journal article" date="2023" name="Life. Sci Alliance">
        <title>Evolutionary insights into 3D genome organization and epigenetic landscape of Vigna mungo.</title>
        <authorList>
            <person name="Junaid A."/>
            <person name="Singh B."/>
            <person name="Bhatia S."/>
        </authorList>
    </citation>
    <scope>NUCLEOTIDE SEQUENCE [LARGE SCALE GENOMIC DNA]</scope>
    <source>
        <strain evidence="2">Urdbean</strain>
    </source>
</reference>
<evidence type="ECO:0000313" key="3">
    <source>
        <dbReference type="Proteomes" id="UP001374535"/>
    </source>
</evidence>